<organism evidence="2 3">
    <name type="scientific">Geodermatophilus amargosae</name>
    <dbReference type="NCBI Taxonomy" id="1296565"/>
    <lineage>
        <taxon>Bacteria</taxon>
        <taxon>Bacillati</taxon>
        <taxon>Actinomycetota</taxon>
        <taxon>Actinomycetes</taxon>
        <taxon>Geodermatophilales</taxon>
        <taxon>Geodermatophilaceae</taxon>
        <taxon>Geodermatophilus</taxon>
    </lineage>
</organism>
<name>A0A1I7A6A9_9ACTN</name>
<dbReference type="EMBL" id="FPBA01000007">
    <property type="protein sequence ID" value="SFT70464.1"/>
    <property type="molecule type" value="Genomic_DNA"/>
</dbReference>
<dbReference type="PROSITE" id="PS50801">
    <property type="entry name" value="STAS"/>
    <property type="match status" value="1"/>
</dbReference>
<sequence length="123" mass="12895">MVALPSASPTDPHHDDVPGLLARLNLVTGHLELVGRLDRATAHLLHDAVSALLLTSCAQWTLDLSEATVGDHHGLRAIATAYRRATRHDRQLTLRGASPTLQRAALQLSGGGHLAGAGAVVPN</sequence>
<dbReference type="InterPro" id="IPR002645">
    <property type="entry name" value="STAS_dom"/>
</dbReference>
<dbReference type="Pfam" id="PF13466">
    <property type="entry name" value="STAS_2"/>
    <property type="match status" value="1"/>
</dbReference>
<proteinExistence type="predicted"/>
<dbReference type="SUPFAM" id="SSF52091">
    <property type="entry name" value="SpoIIaa-like"/>
    <property type="match status" value="1"/>
</dbReference>
<dbReference type="STRING" id="1296565.SAMN05660657_02537"/>
<gene>
    <name evidence="2" type="ORF">SAMN05660657_02537</name>
</gene>
<dbReference type="Proteomes" id="UP000199546">
    <property type="component" value="Unassembled WGS sequence"/>
</dbReference>
<dbReference type="CDD" id="cd07043">
    <property type="entry name" value="STAS_anti-anti-sigma_factors"/>
    <property type="match status" value="1"/>
</dbReference>
<dbReference type="InterPro" id="IPR036513">
    <property type="entry name" value="STAS_dom_sf"/>
</dbReference>
<evidence type="ECO:0000313" key="2">
    <source>
        <dbReference type="EMBL" id="SFT70464.1"/>
    </source>
</evidence>
<dbReference type="Gene3D" id="3.30.750.24">
    <property type="entry name" value="STAS domain"/>
    <property type="match status" value="1"/>
</dbReference>
<keyword evidence="3" id="KW-1185">Reference proteome</keyword>
<dbReference type="AlphaFoldDB" id="A0A1I7A6A9"/>
<protein>
    <submittedName>
        <fullName evidence="2">STAS domain-containing protein</fullName>
    </submittedName>
</protein>
<dbReference type="InterPro" id="IPR058548">
    <property type="entry name" value="MlaB-like_STAS"/>
</dbReference>
<accession>A0A1I7A6A9</accession>
<evidence type="ECO:0000313" key="3">
    <source>
        <dbReference type="Proteomes" id="UP000199546"/>
    </source>
</evidence>
<evidence type="ECO:0000259" key="1">
    <source>
        <dbReference type="PROSITE" id="PS50801"/>
    </source>
</evidence>
<feature type="domain" description="STAS" evidence="1">
    <location>
        <begin position="31"/>
        <end position="103"/>
    </location>
</feature>
<reference evidence="3" key="1">
    <citation type="submission" date="2016-10" db="EMBL/GenBank/DDBJ databases">
        <authorList>
            <person name="Varghese N."/>
            <person name="Submissions S."/>
        </authorList>
    </citation>
    <scope>NUCLEOTIDE SEQUENCE [LARGE SCALE GENOMIC DNA]</scope>
    <source>
        <strain evidence="3">DSM 46136</strain>
    </source>
</reference>